<name>A0A5C3MLL9_9AGAM</name>
<dbReference type="SUPFAM" id="SSF54160">
    <property type="entry name" value="Chromo domain-like"/>
    <property type="match status" value="1"/>
</dbReference>
<dbReference type="OrthoDB" id="3211671at2759"/>
<evidence type="ECO:0000313" key="2">
    <source>
        <dbReference type="Proteomes" id="UP000305948"/>
    </source>
</evidence>
<gene>
    <name evidence="1" type="ORF">OE88DRAFT_1610872</name>
</gene>
<accession>A0A5C3MLL9</accession>
<feature type="non-terminal residue" evidence="1">
    <location>
        <position position="1"/>
    </location>
</feature>
<reference evidence="1 2" key="1">
    <citation type="journal article" date="2019" name="Nat. Ecol. Evol.">
        <title>Megaphylogeny resolves global patterns of mushroom evolution.</title>
        <authorList>
            <person name="Varga T."/>
            <person name="Krizsan K."/>
            <person name="Foldi C."/>
            <person name="Dima B."/>
            <person name="Sanchez-Garcia M."/>
            <person name="Sanchez-Ramirez S."/>
            <person name="Szollosi G.J."/>
            <person name="Szarkandi J.G."/>
            <person name="Papp V."/>
            <person name="Albert L."/>
            <person name="Andreopoulos W."/>
            <person name="Angelini C."/>
            <person name="Antonin V."/>
            <person name="Barry K.W."/>
            <person name="Bougher N.L."/>
            <person name="Buchanan P."/>
            <person name="Buyck B."/>
            <person name="Bense V."/>
            <person name="Catcheside P."/>
            <person name="Chovatia M."/>
            <person name="Cooper J."/>
            <person name="Damon W."/>
            <person name="Desjardin D."/>
            <person name="Finy P."/>
            <person name="Geml J."/>
            <person name="Haridas S."/>
            <person name="Hughes K."/>
            <person name="Justo A."/>
            <person name="Karasinski D."/>
            <person name="Kautmanova I."/>
            <person name="Kiss B."/>
            <person name="Kocsube S."/>
            <person name="Kotiranta H."/>
            <person name="LaButti K.M."/>
            <person name="Lechner B.E."/>
            <person name="Liimatainen K."/>
            <person name="Lipzen A."/>
            <person name="Lukacs Z."/>
            <person name="Mihaltcheva S."/>
            <person name="Morgado L.N."/>
            <person name="Niskanen T."/>
            <person name="Noordeloos M.E."/>
            <person name="Ohm R.A."/>
            <person name="Ortiz-Santana B."/>
            <person name="Ovrebo C."/>
            <person name="Racz N."/>
            <person name="Riley R."/>
            <person name="Savchenko A."/>
            <person name="Shiryaev A."/>
            <person name="Soop K."/>
            <person name="Spirin V."/>
            <person name="Szebenyi C."/>
            <person name="Tomsovsky M."/>
            <person name="Tulloss R.E."/>
            <person name="Uehling J."/>
            <person name="Grigoriev I.V."/>
            <person name="Vagvolgyi C."/>
            <person name="Papp T."/>
            <person name="Martin F.M."/>
            <person name="Miettinen O."/>
            <person name="Hibbett D.S."/>
            <person name="Nagy L.G."/>
        </authorList>
    </citation>
    <scope>NUCLEOTIDE SEQUENCE [LARGE SCALE GENOMIC DNA]</scope>
    <source>
        <strain evidence="1 2">OMC1185</strain>
    </source>
</reference>
<proteinExistence type="predicted"/>
<dbReference type="AlphaFoldDB" id="A0A5C3MLL9"/>
<protein>
    <recommendedName>
        <fullName evidence="3">Chromo domain-containing protein</fullName>
    </recommendedName>
</protein>
<dbReference type="EMBL" id="ML213567">
    <property type="protein sequence ID" value="TFK45186.1"/>
    <property type="molecule type" value="Genomic_DNA"/>
</dbReference>
<organism evidence="1 2">
    <name type="scientific">Heliocybe sulcata</name>
    <dbReference type="NCBI Taxonomy" id="5364"/>
    <lineage>
        <taxon>Eukaryota</taxon>
        <taxon>Fungi</taxon>
        <taxon>Dikarya</taxon>
        <taxon>Basidiomycota</taxon>
        <taxon>Agaricomycotina</taxon>
        <taxon>Agaricomycetes</taxon>
        <taxon>Gloeophyllales</taxon>
        <taxon>Gloeophyllaceae</taxon>
        <taxon>Heliocybe</taxon>
    </lineage>
</organism>
<dbReference type="InterPro" id="IPR016197">
    <property type="entry name" value="Chromo-like_dom_sf"/>
</dbReference>
<dbReference type="Proteomes" id="UP000305948">
    <property type="component" value="Unassembled WGS sequence"/>
</dbReference>
<sequence length="105" mass="11991">SYEIELSAHLKSRGIHNVFHASLLRIHEPNDDRLFPGRMDTQVIISDEEAMADLEWAVDKIISHKGKGRNSTFEVVWKAGDHTWLPYHEISHLATLKTYLDALGV</sequence>
<dbReference type="STRING" id="5364.A0A5C3MLL9"/>
<keyword evidence="2" id="KW-1185">Reference proteome</keyword>
<evidence type="ECO:0000313" key="1">
    <source>
        <dbReference type="EMBL" id="TFK45186.1"/>
    </source>
</evidence>
<evidence type="ECO:0008006" key="3">
    <source>
        <dbReference type="Google" id="ProtNLM"/>
    </source>
</evidence>
<feature type="non-terminal residue" evidence="1">
    <location>
        <position position="105"/>
    </location>
</feature>